<dbReference type="Pfam" id="PF01734">
    <property type="entry name" value="Patatin"/>
    <property type="match status" value="1"/>
</dbReference>
<dbReference type="GO" id="GO:0047499">
    <property type="term" value="F:calcium-independent phospholipase A2 activity"/>
    <property type="evidence" value="ECO:0007669"/>
    <property type="project" value="TreeGrafter"/>
</dbReference>
<evidence type="ECO:0000256" key="1">
    <source>
        <dbReference type="ARBA" id="ARBA00022801"/>
    </source>
</evidence>
<feature type="short sequence motif" description="GXSXG" evidence="4">
    <location>
        <begin position="187"/>
        <end position="191"/>
    </location>
</feature>
<organism evidence="6 7">
    <name type="scientific">Trichuris muris</name>
    <name type="common">Mouse whipworm</name>
    <dbReference type="NCBI Taxonomy" id="70415"/>
    <lineage>
        <taxon>Eukaryota</taxon>
        <taxon>Metazoa</taxon>
        <taxon>Ecdysozoa</taxon>
        <taxon>Nematoda</taxon>
        <taxon>Enoplea</taxon>
        <taxon>Dorylaimia</taxon>
        <taxon>Trichinellida</taxon>
        <taxon>Trichuridae</taxon>
        <taxon>Trichuris</taxon>
    </lineage>
</organism>
<keyword evidence="1 4" id="KW-0378">Hydrolase</keyword>
<evidence type="ECO:0000256" key="3">
    <source>
        <dbReference type="ARBA" id="ARBA00023098"/>
    </source>
</evidence>
<evidence type="ECO:0000259" key="5">
    <source>
        <dbReference type="PROSITE" id="PS51635"/>
    </source>
</evidence>
<keyword evidence="2 4" id="KW-0442">Lipid degradation</keyword>
<sequence length="478" mass="53891">MRVKRVYCSQKSNSNDSSEKYGYSFPYVRNLLSSIWPSEKEAEQKTIVGRPAVRQALPTRAVIVERSLAVVHRLVSAKTIHEQLQSAIHLERHLLRHPESLTLKQLRSVMPLLYSWRRKTHDFALKDQMARCLALMGHVRPVEASGIRLLSIDGGGARGLMALEVLQNLESYCFGYRIHELFDYIIGVSTGAVIGALLGGLRLNVKECKEIYEQVPLRLFDQSRIGGSLGLVLSHSYYNTDTWIRLLREAMGEKSFLDTTERRDHIKVGMVSCVSSGHELAPFIFRNYNHPFDKYSSFEGTCAFKLWEAAQASAAAPGYFQQCVLGDRVHQDGGMIVNNPTAVGIHECRLLWPSASFQCILSVGNGHYGPRLGDNISSESSLVDRIAKLVDTATETLTVHTTLSALMPASCYYRMNPYMSRPYTMDESNPERLKMMQDDANNYVRKNMPKLQAAACRLMRQKSSWQKLKECIPFKAGS</sequence>
<keyword evidence="6" id="KW-1185">Reference proteome</keyword>
<dbReference type="WBParaSite" id="TMUE_1000003364.1">
    <property type="protein sequence ID" value="TMUE_1000003364.1"/>
    <property type="gene ID" value="WBGene00285370"/>
</dbReference>
<evidence type="ECO:0000313" key="6">
    <source>
        <dbReference type="Proteomes" id="UP000046395"/>
    </source>
</evidence>
<dbReference type="GO" id="GO:0016020">
    <property type="term" value="C:membrane"/>
    <property type="evidence" value="ECO:0007669"/>
    <property type="project" value="TreeGrafter"/>
</dbReference>
<dbReference type="Gene3D" id="3.40.1090.10">
    <property type="entry name" value="Cytosolic phospholipase A2 catalytic domain"/>
    <property type="match status" value="1"/>
</dbReference>
<dbReference type="InterPro" id="IPR002641">
    <property type="entry name" value="PNPLA_dom"/>
</dbReference>
<feature type="active site" description="Nucleophile" evidence="4">
    <location>
        <position position="189"/>
    </location>
</feature>
<reference evidence="7" key="1">
    <citation type="submission" date="2019-12" db="UniProtKB">
        <authorList>
            <consortium name="WormBaseParasite"/>
        </authorList>
    </citation>
    <scope>IDENTIFICATION</scope>
</reference>
<feature type="short sequence motif" description="GXGXXG" evidence="4">
    <location>
        <begin position="154"/>
        <end position="159"/>
    </location>
</feature>
<feature type="short sequence motif" description="DGA/G" evidence="4">
    <location>
        <begin position="332"/>
        <end position="334"/>
    </location>
</feature>
<dbReference type="InterPro" id="IPR016035">
    <property type="entry name" value="Acyl_Trfase/lysoPLipase"/>
</dbReference>
<dbReference type="STRING" id="70415.A0A5S6Q821"/>
<feature type="domain" description="PNPLA" evidence="5">
    <location>
        <begin position="150"/>
        <end position="345"/>
    </location>
</feature>
<dbReference type="GO" id="GO:0019369">
    <property type="term" value="P:arachidonate metabolic process"/>
    <property type="evidence" value="ECO:0007669"/>
    <property type="project" value="TreeGrafter"/>
</dbReference>
<dbReference type="PANTHER" id="PTHR24185">
    <property type="entry name" value="CALCIUM-INDEPENDENT PHOSPHOLIPASE A2-GAMMA"/>
    <property type="match status" value="1"/>
</dbReference>
<dbReference type="AlphaFoldDB" id="A0A5S6Q821"/>
<dbReference type="SUPFAM" id="SSF52151">
    <property type="entry name" value="FabD/lysophospholipase-like"/>
    <property type="match status" value="1"/>
</dbReference>
<evidence type="ECO:0000256" key="4">
    <source>
        <dbReference type="PROSITE-ProRule" id="PRU01161"/>
    </source>
</evidence>
<dbReference type="PROSITE" id="PS51635">
    <property type="entry name" value="PNPLA"/>
    <property type="match status" value="1"/>
</dbReference>
<evidence type="ECO:0000256" key="2">
    <source>
        <dbReference type="ARBA" id="ARBA00022963"/>
    </source>
</evidence>
<proteinExistence type="predicted"/>
<dbReference type="Proteomes" id="UP000046395">
    <property type="component" value="Unassembled WGS sequence"/>
</dbReference>
<name>A0A5S6Q821_TRIMR</name>
<evidence type="ECO:0000313" key="7">
    <source>
        <dbReference type="WBParaSite" id="TMUE_1000003364.1"/>
    </source>
</evidence>
<dbReference type="PANTHER" id="PTHR24185:SF1">
    <property type="entry name" value="CALCIUM-INDEPENDENT PHOSPHOLIPASE A2-GAMMA"/>
    <property type="match status" value="1"/>
</dbReference>
<keyword evidence="3 4" id="KW-0443">Lipid metabolism</keyword>
<accession>A0A5S6Q821</accession>
<dbReference type="GO" id="GO:0016042">
    <property type="term" value="P:lipid catabolic process"/>
    <property type="evidence" value="ECO:0007669"/>
    <property type="project" value="UniProtKB-UniRule"/>
</dbReference>
<feature type="active site" description="Proton acceptor" evidence="4">
    <location>
        <position position="332"/>
    </location>
</feature>
<protein>
    <submittedName>
        <fullName evidence="7">PNPLA domain-containing protein</fullName>
    </submittedName>
</protein>